<feature type="region of interest" description="Disordered" evidence="1">
    <location>
        <begin position="18"/>
        <end position="37"/>
    </location>
</feature>
<comment type="caution">
    <text evidence="2">The sequence shown here is derived from an EMBL/GenBank/DDBJ whole genome shotgun (WGS) entry which is preliminary data.</text>
</comment>
<proteinExistence type="predicted"/>
<accession>A0ABD0KXE2</accession>
<name>A0ABD0KXE2_9CAEN</name>
<reference evidence="2 3" key="1">
    <citation type="journal article" date="2023" name="Sci. Data">
        <title>Genome assembly of the Korean intertidal mud-creeper Batillaria attramentaria.</title>
        <authorList>
            <person name="Patra A.K."/>
            <person name="Ho P.T."/>
            <person name="Jun S."/>
            <person name="Lee S.J."/>
            <person name="Kim Y."/>
            <person name="Won Y.J."/>
        </authorList>
    </citation>
    <scope>NUCLEOTIDE SEQUENCE [LARGE SCALE GENOMIC DNA]</scope>
    <source>
        <strain evidence="2">Wonlab-2016</strain>
    </source>
</reference>
<sequence>MQPPPLYILPRPYGGVAASVGGPSTQESRRKKKDATIHAKKSAPFAVDLRIAIGRSKSGASILRVI</sequence>
<gene>
    <name evidence="2" type="ORF">BaRGS_00017299</name>
</gene>
<keyword evidence="3" id="KW-1185">Reference proteome</keyword>
<evidence type="ECO:0000313" key="3">
    <source>
        <dbReference type="Proteomes" id="UP001519460"/>
    </source>
</evidence>
<dbReference type="Proteomes" id="UP001519460">
    <property type="component" value="Unassembled WGS sequence"/>
</dbReference>
<evidence type="ECO:0000256" key="1">
    <source>
        <dbReference type="SAM" id="MobiDB-lite"/>
    </source>
</evidence>
<organism evidence="2 3">
    <name type="scientific">Batillaria attramentaria</name>
    <dbReference type="NCBI Taxonomy" id="370345"/>
    <lineage>
        <taxon>Eukaryota</taxon>
        <taxon>Metazoa</taxon>
        <taxon>Spiralia</taxon>
        <taxon>Lophotrochozoa</taxon>
        <taxon>Mollusca</taxon>
        <taxon>Gastropoda</taxon>
        <taxon>Caenogastropoda</taxon>
        <taxon>Sorbeoconcha</taxon>
        <taxon>Cerithioidea</taxon>
        <taxon>Batillariidae</taxon>
        <taxon>Batillaria</taxon>
    </lineage>
</organism>
<dbReference type="EMBL" id="JACVVK020000114">
    <property type="protein sequence ID" value="KAK7491470.1"/>
    <property type="molecule type" value="Genomic_DNA"/>
</dbReference>
<evidence type="ECO:0000313" key="2">
    <source>
        <dbReference type="EMBL" id="KAK7491470.1"/>
    </source>
</evidence>
<protein>
    <submittedName>
        <fullName evidence="2">Uncharacterized protein</fullName>
    </submittedName>
</protein>
<dbReference type="AlphaFoldDB" id="A0ABD0KXE2"/>